<dbReference type="PATRIC" id="fig|49547.3.peg.1952"/>
<reference evidence="1 2" key="1">
    <citation type="submission" date="2016-04" db="EMBL/GenBank/DDBJ databases">
        <title>Genome sequence of Methanobrevibacter curvatus DSM 11111.</title>
        <authorList>
            <person name="Poehlein A."/>
            <person name="Seedorf H."/>
            <person name="Daniel R."/>
        </authorList>
    </citation>
    <scope>NUCLEOTIDE SEQUENCE [LARGE SCALE GENOMIC DNA]</scope>
    <source>
        <strain evidence="1 2">DSM 11111</strain>
    </source>
</reference>
<sequence length="63" mass="7406">MVRLVDNMKYLFINESGDLEIKGSKYIVISAILVENTNELNRVIKNMERNKFKKELKNINDAF</sequence>
<accession>A0A165Z5R6</accession>
<protein>
    <submittedName>
        <fullName evidence="1">Uncharacterized protein</fullName>
    </submittedName>
</protein>
<organism evidence="1 2">
    <name type="scientific">Methanobrevibacter curvatus</name>
    <dbReference type="NCBI Taxonomy" id="49547"/>
    <lineage>
        <taxon>Archaea</taxon>
        <taxon>Methanobacteriati</taxon>
        <taxon>Methanobacteriota</taxon>
        <taxon>Methanomada group</taxon>
        <taxon>Methanobacteria</taxon>
        <taxon>Methanobacteriales</taxon>
        <taxon>Methanobacteriaceae</taxon>
        <taxon>Methanobrevibacter</taxon>
    </lineage>
</organism>
<proteinExistence type="predicted"/>
<dbReference type="EMBL" id="LWMV01000219">
    <property type="protein sequence ID" value="KZX10282.1"/>
    <property type="molecule type" value="Genomic_DNA"/>
</dbReference>
<dbReference type="STRING" id="49547.MBCUR_18490"/>
<dbReference type="AlphaFoldDB" id="A0A165Z5R6"/>
<keyword evidence="2" id="KW-1185">Reference proteome</keyword>
<evidence type="ECO:0000313" key="2">
    <source>
        <dbReference type="Proteomes" id="UP000077245"/>
    </source>
</evidence>
<evidence type="ECO:0000313" key="1">
    <source>
        <dbReference type="EMBL" id="KZX10282.1"/>
    </source>
</evidence>
<gene>
    <name evidence="1" type="ORF">MBCUR_18490</name>
</gene>
<dbReference type="Proteomes" id="UP000077245">
    <property type="component" value="Unassembled WGS sequence"/>
</dbReference>
<name>A0A165Z5R6_9EURY</name>
<comment type="caution">
    <text evidence="1">The sequence shown here is derived from an EMBL/GenBank/DDBJ whole genome shotgun (WGS) entry which is preliminary data.</text>
</comment>